<dbReference type="PANTHER" id="PTHR11061:SF30">
    <property type="entry name" value="TRNA (URACIL(54)-C(5))-METHYLTRANSFERASE"/>
    <property type="match status" value="1"/>
</dbReference>
<dbReference type="Pfam" id="PF05958">
    <property type="entry name" value="tRNA_U5-meth_tr"/>
    <property type="match status" value="1"/>
</dbReference>
<dbReference type="SUPFAM" id="SSF53335">
    <property type="entry name" value="S-adenosyl-L-methionine-dependent methyltransferases"/>
    <property type="match status" value="1"/>
</dbReference>
<comment type="caution">
    <text evidence="7">The sequence shown here is derived from an EMBL/GenBank/DDBJ whole genome shotgun (WGS) entry which is preliminary data.</text>
</comment>
<feature type="domain" description="TRAM" evidence="6">
    <location>
        <begin position="42"/>
        <end position="101"/>
    </location>
</feature>
<gene>
    <name evidence="7" type="ORF">LX15_004464</name>
</gene>
<dbReference type="CDD" id="cd02440">
    <property type="entry name" value="AdoMet_MTases"/>
    <property type="match status" value="1"/>
</dbReference>
<dbReference type="InterPro" id="IPR030391">
    <property type="entry name" value="MeTrfase_TrmA_CS"/>
</dbReference>
<dbReference type="InterPro" id="IPR029063">
    <property type="entry name" value="SAM-dependent_MTases_sf"/>
</dbReference>
<dbReference type="Proteomes" id="UP001205311">
    <property type="component" value="Unassembled WGS sequence"/>
</dbReference>
<dbReference type="Gene3D" id="2.40.50.1070">
    <property type="match status" value="1"/>
</dbReference>
<feature type="binding site" evidence="4">
    <location>
        <position position="368"/>
    </location>
    <ligand>
        <name>S-adenosyl-L-methionine</name>
        <dbReference type="ChEBI" id="CHEBI:59789"/>
    </ligand>
</feature>
<feature type="region of interest" description="Disordered" evidence="5">
    <location>
        <begin position="1"/>
        <end position="45"/>
    </location>
</feature>
<organism evidence="7 8">
    <name type="scientific">Streptoalloteichus tenebrarius (strain ATCC 17920 / DSM 40477 / JCM 4838 / CBS 697.72 / NBRC 16177 / NCIMB 11028 / NRRL B-12390 / A12253. 1 / ISP 5477)</name>
    <name type="common">Streptomyces tenebrarius</name>
    <dbReference type="NCBI Taxonomy" id="1933"/>
    <lineage>
        <taxon>Bacteria</taxon>
        <taxon>Bacillati</taxon>
        <taxon>Actinomycetota</taxon>
        <taxon>Actinomycetes</taxon>
        <taxon>Pseudonocardiales</taxon>
        <taxon>Pseudonocardiaceae</taxon>
        <taxon>Streptoalloteichus</taxon>
    </lineage>
</organism>
<evidence type="ECO:0000256" key="2">
    <source>
        <dbReference type="ARBA" id="ARBA00022679"/>
    </source>
</evidence>
<feature type="binding site" evidence="4">
    <location>
        <position position="298"/>
    </location>
    <ligand>
        <name>S-adenosyl-L-methionine</name>
        <dbReference type="ChEBI" id="CHEBI:59789"/>
    </ligand>
</feature>
<dbReference type="EMBL" id="JAMTCP010000031">
    <property type="protein sequence ID" value="MCP2260744.1"/>
    <property type="molecule type" value="Genomic_DNA"/>
</dbReference>
<dbReference type="InterPro" id="IPR010280">
    <property type="entry name" value="U5_MeTrfase_fam"/>
</dbReference>
<evidence type="ECO:0000256" key="4">
    <source>
        <dbReference type="PROSITE-ProRule" id="PRU01024"/>
    </source>
</evidence>
<dbReference type="PANTHER" id="PTHR11061">
    <property type="entry name" value="RNA M5U METHYLTRANSFERASE"/>
    <property type="match status" value="1"/>
</dbReference>
<evidence type="ECO:0000256" key="1">
    <source>
        <dbReference type="ARBA" id="ARBA00022603"/>
    </source>
</evidence>
<keyword evidence="1 4" id="KW-0489">Methyltransferase</keyword>
<evidence type="ECO:0000313" key="7">
    <source>
        <dbReference type="EMBL" id="MCP2260744.1"/>
    </source>
</evidence>
<evidence type="ECO:0000313" key="8">
    <source>
        <dbReference type="Proteomes" id="UP001205311"/>
    </source>
</evidence>
<dbReference type="SUPFAM" id="SSF50249">
    <property type="entry name" value="Nucleic acid-binding proteins"/>
    <property type="match status" value="1"/>
</dbReference>
<dbReference type="InterPro" id="IPR012340">
    <property type="entry name" value="NA-bd_OB-fold"/>
</dbReference>
<dbReference type="PROSITE" id="PS01231">
    <property type="entry name" value="TRMA_2"/>
    <property type="match status" value="1"/>
</dbReference>
<proteinExistence type="inferred from homology"/>
<comment type="similarity">
    <text evidence="4">Belongs to the class I-like SAM-binding methyltransferase superfamily. RNA M5U methyltransferase family.</text>
</comment>
<feature type="binding site" evidence="4">
    <location>
        <position position="322"/>
    </location>
    <ligand>
        <name>S-adenosyl-L-methionine</name>
        <dbReference type="ChEBI" id="CHEBI:59789"/>
    </ligand>
</feature>
<sequence>MTGGRDAASDAGDRLTDDRSTDGRPTDDRLTDDRPTGKADRPDWTGRRLELEVGAPAHGGHCVARFEGRVVFVRHALPGERVLAEVTEDHGGSFCRADAVRVDTASPDRVPQPCPVARPGLCGGCDWQHANADAQRRIKAQVVAEQLRRIAGVEWPVEVEALPGGLLDWRSRVRMAVDPTGRPGFRKHRGHEVVPVEHCPITVPGAVEAVTGRRWRRGVELEIVADDAGEVHVSELRPDRPARLVAGSGVVLERAVGREWRLSPGVFWQVHPAAADTLADTVREWAQAPRGGLAWDLYGGVGLFAAVLAEQVGRDGSVLVVESARRSVADGVANLADLPQVRWKVGRVERVLGSPDLADERPDVVVLDPPRKGAGRAVVDAVAERDPERVVHVACDPAALARDVGLFLDQGYTLSALRAFDAFPMTHHVECVALLTR</sequence>
<dbReference type="InterPro" id="IPR002792">
    <property type="entry name" value="TRAM_dom"/>
</dbReference>
<evidence type="ECO:0000259" key="6">
    <source>
        <dbReference type="PROSITE" id="PS50926"/>
    </source>
</evidence>
<feature type="compositionally biased region" description="Basic and acidic residues" evidence="5">
    <location>
        <begin position="7"/>
        <end position="45"/>
    </location>
</feature>
<dbReference type="Gene3D" id="2.40.50.140">
    <property type="entry name" value="Nucleic acid-binding proteins"/>
    <property type="match status" value="1"/>
</dbReference>
<feature type="binding site" evidence="4">
    <location>
        <position position="269"/>
    </location>
    <ligand>
        <name>S-adenosyl-L-methionine</name>
        <dbReference type="ChEBI" id="CHEBI:59789"/>
    </ligand>
</feature>
<keyword evidence="3 4" id="KW-0949">S-adenosyl-L-methionine</keyword>
<dbReference type="PROSITE" id="PS50926">
    <property type="entry name" value="TRAM"/>
    <property type="match status" value="1"/>
</dbReference>
<evidence type="ECO:0000256" key="5">
    <source>
        <dbReference type="SAM" id="MobiDB-lite"/>
    </source>
</evidence>
<accession>A0ABT1HYY7</accession>
<dbReference type="PROSITE" id="PS51687">
    <property type="entry name" value="SAM_MT_RNA_M5U"/>
    <property type="match status" value="1"/>
</dbReference>
<evidence type="ECO:0000256" key="3">
    <source>
        <dbReference type="ARBA" id="ARBA00022691"/>
    </source>
</evidence>
<reference evidence="7 8" key="1">
    <citation type="submission" date="2022-06" db="EMBL/GenBank/DDBJ databases">
        <title>Genomic Encyclopedia of Archaeal and Bacterial Type Strains, Phase II (KMG-II): from individual species to whole genera.</title>
        <authorList>
            <person name="Goeker M."/>
        </authorList>
    </citation>
    <scope>NUCLEOTIDE SEQUENCE [LARGE SCALE GENOMIC DNA]</scope>
    <source>
        <strain evidence="7 8">DSM 40477</strain>
    </source>
</reference>
<feature type="active site" description="Nucleophile" evidence="4">
    <location>
        <position position="395"/>
    </location>
</feature>
<keyword evidence="8" id="KW-1185">Reference proteome</keyword>
<dbReference type="Gene3D" id="3.40.50.150">
    <property type="entry name" value="Vaccinia Virus protein VP39"/>
    <property type="match status" value="2"/>
</dbReference>
<dbReference type="Pfam" id="PF01938">
    <property type="entry name" value="TRAM"/>
    <property type="match status" value="1"/>
</dbReference>
<protein>
    <submittedName>
        <fullName evidence="7">tRNA/tmRNA/rRNA uracil-C5-methylase, TrmA/RlmC/RlmD family</fullName>
    </submittedName>
</protein>
<name>A0ABT1HYY7_STRSD</name>
<keyword evidence="2 4" id="KW-0808">Transferase</keyword>